<dbReference type="RefSeq" id="WP_024863593.1">
    <property type="nucleotide sequence ID" value="NZ_CP024965.1"/>
</dbReference>
<dbReference type="AlphaFoldDB" id="A0A2K8NZ23"/>
<reference evidence="2 3" key="1">
    <citation type="submission" date="2017-11" db="EMBL/GenBank/DDBJ databases">
        <title>Genome sequence of Entomoplasma somnilux PYAN-1 (ATCC 49194).</title>
        <authorList>
            <person name="Lo W.-S."/>
            <person name="Gasparich G.E."/>
            <person name="Kuo C.-H."/>
        </authorList>
    </citation>
    <scope>NUCLEOTIDE SEQUENCE [LARGE SCALE GENOMIC DNA]</scope>
    <source>
        <strain evidence="2 3">PYAN-1</strain>
    </source>
</reference>
<evidence type="ECO:0000313" key="3">
    <source>
        <dbReference type="Proteomes" id="UP000232230"/>
    </source>
</evidence>
<evidence type="ECO:0000313" key="2">
    <source>
        <dbReference type="EMBL" id="ATZ19080.1"/>
    </source>
</evidence>
<evidence type="ECO:0000256" key="1">
    <source>
        <dbReference type="SAM" id="SignalP"/>
    </source>
</evidence>
<keyword evidence="1" id="KW-0732">Signal</keyword>
<organism evidence="2 3">
    <name type="scientific">Williamsoniiplasma somnilux</name>
    <dbReference type="NCBI Taxonomy" id="215578"/>
    <lineage>
        <taxon>Bacteria</taxon>
        <taxon>Bacillati</taxon>
        <taxon>Mycoplasmatota</taxon>
        <taxon>Mollicutes</taxon>
        <taxon>Entomoplasmatales</taxon>
        <taxon>Williamsoniiplasma</taxon>
    </lineage>
</organism>
<feature type="chain" id="PRO_5014655443" description="Lipoprotein" evidence="1">
    <location>
        <begin position="19"/>
        <end position="421"/>
    </location>
</feature>
<keyword evidence="3" id="KW-1185">Reference proteome</keyword>
<dbReference type="EMBL" id="CP024965">
    <property type="protein sequence ID" value="ATZ19080.1"/>
    <property type="molecule type" value="Genomic_DNA"/>
</dbReference>
<name>A0A2K8NZ23_9MOLU</name>
<dbReference type="PROSITE" id="PS51257">
    <property type="entry name" value="PROKAR_LIPOPROTEIN"/>
    <property type="match status" value="1"/>
</dbReference>
<dbReference type="KEGG" id="esx:ESOMN_v1c06980"/>
<evidence type="ECO:0008006" key="4">
    <source>
        <dbReference type="Google" id="ProtNLM"/>
    </source>
</evidence>
<gene>
    <name evidence="2" type="ORF">ESOMN_v1c06980</name>
</gene>
<protein>
    <recommendedName>
        <fullName evidence="4">Lipoprotein</fullName>
    </recommendedName>
</protein>
<dbReference type="Proteomes" id="UP000232230">
    <property type="component" value="Chromosome"/>
</dbReference>
<sequence>MKKILTSAMAIAITGTSAMVVVSCTTPKRQIPYTLNGNLAIKDYSNDENKIAINGGENSAYKGRVPFTFLINKLTNVISQTSYMYPTISSYEKAQKSFVGADQGEDKLTIDGLWTGDSEGEVDFYNKYKNKETKIATLEGLYRYAKATKDTSIMNPDDVDVKEFYNGYLGLDGSAYDSSFVDIQIDSSAETKQSYETPTILGITAKKEEDKETSELIFDKDTAIKNFTEINTNVEDDLSKNKIGNQNANPFNILTLGTEAPALVQTIEKVETKDNYLDANRITDKWDFQYKETTKDEKTTTSFISTLSKLVPVAPLNLTYTYDTNVRNANSTKFTIDMTVDGLTAVYSPVLLNANRKDENGKPVGDYKAFAVWVLNGYQFNTKYDTANISDANKSRATYGYFSNINISNLSIKKVISETNN</sequence>
<accession>A0A2K8NZ23</accession>
<proteinExistence type="predicted"/>
<feature type="signal peptide" evidence="1">
    <location>
        <begin position="1"/>
        <end position="18"/>
    </location>
</feature>